<proteinExistence type="inferred from homology"/>
<dbReference type="SUPFAM" id="SSF49899">
    <property type="entry name" value="Concanavalin A-like lectins/glucanases"/>
    <property type="match status" value="1"/>
</dbReference>
<keyword evidence="2" id="KW-0119">Carbohydrate metabolism</keyword>
<protein>
    <submittedName>
        <fullName evidence="3">Uncharacterized protein</fullName>
    </submittedName>
</protein>
<keyword evidence="2" id="KW-0624">Polysaccharide degradation</keyword>
<keyword evidence="2" id="KW-0326">Glycosidase</keyword>
<dbReference type="EMBL" id="NAFL01000222">
    <property type="protein sequence ID" value="OSJ35136.1"/>
    <property type="molecule type" value="Genomic_DNA"/>
</dbReference>
<dbReference type="InterPro" id="IPR013320">
    <property type="entry name" value="ConA-like_dom_sf"/>
</dbReference>
<dbReference type="InterPro" id="IPR013319">
    <property type="entry name" value="GH11/12"/>
</dbReference>
<dbReference type="PANTHER" id="PTHR34002">
    <property type="entry name" value="BLR1656 PROTEIN"/>
    <property type="match status" value="1"/>
</dbReference>
<name>A0A1Y2JTR2_BRAJP</name>
<dbReference type="GO" id="GO:0008810">
    <property type="term" value="F:cellulase activity"/>
    <property type="evidence" value="ECO:0007669"/>
    <property type="project" value="InterPro"/>
</dbReference>
<reference evidence="3 4" key="1">
    <citation type="submission" date="2017-03" db="EMBL/GenBank/DDBJ databases">
        <title>Whole genome sequences of fourteen strains of Bradyrhizobium canariense and one strain of Bradyrhizobium japonicum isolated from Lupinus (Papilionoideae: Genisteae) species in Algeria.</title>
        <authorList>
            <person name="Crovadore J."/>
            <person name="Chekireb D."/>
            <person name="Brachmann A."/>
            <person name="Chablais R."/>
            <person name="Cochard B."/>
            <person name="Lefort F."/>
        </authorList>
    </citation>
    <scope>NUCLEOTIDE SEQUENCE [LARGE SCALE GENOMIC DNA]</scope>
    <source>
        <strain evidence="3 4">UBMA197</strain>
    </source>
</reference>
<evidence type="ECO:0000256" key="1">
    <source>
        <dbReference type="ARBA" id="ARBA00005519"/>
    </source>
</evidence>
<dbReference type="AlphaFoldDB" id="A0A1Y2JTR2"/>
<sequence length="522" mass="55170">MDGLSSSYEIHMVGGQKTIVKNGVYVANNAWNPGSLVDGADYTIQSTSNLNNLTEGTTFQWSFPTVTDLYSPVRAYPDIIFGVAPYGDTVNATDTTHTFPMQLGNIAALTADYSTTYSGDTTGFNVSFDIWLTSAPNGDGSTVTNEIMIWTHGNAFQPWGDAIGKYSNGAYSGTFYHTGTYTALILDNDVPAGTFDINSVFDSLKSLNVVSDKEWLASVDFGSEVISGSGSLTINNLDLSLTTNDGTSKEISGKGTTTIVGESAHDLQPITDSLGVLTGYRETTSDSAGNQIVRMYDSERTLLTTESINTASNGNVFTEMRDANGNFQSLTGVIQNADGSTMTAHYSESHALTGWEISKIGSAGNVTTVYYSSTGSVTGSSIETTAADGTKTVVQYDAHGQAASNTPYQAITDANGTFTGYKLVSTDDVGDPLIKLFDFSKSLAFVDSIKHAPNGDVFISHSDAAGNALGVTGLIQKDDGSVLVAQYDAAHTLLNYHVDSTMHSGTDLLQLAQTNAAFLLAA</sequence>
<dbReference type="PANTHER" id="PTHR34002:SF9">
    <property type="entry name" value="XYLOGLUCAN-SPECIFIC ENDO-BETA-1,4-GLUCANASE A"/>
    <property type="match status" value="1"/>
</dbReference>
<dbReference type="Proteomes" id="UP000193335">
    <property type="component" value="Unassembled WGS sequence"/>
</dbReference>
<evidence type="ECO:0000313" key="4">
    <source>
        <dbReference type="Proteomes" id="UP000193335"/>
    </source>
</evidence>
<comment type="caution">
    <text evidence="3">The sequence shown here is derived from an EMBL/GenBank/DDBJ whole genome shotgun (WGS) entry which is preliminary data.</text>
</comment>
<dbReference type="Pfam" id="PF01670">
    <property type="entry name" value="Glyco_hydro_12"/>
    <property type="match status" value="1"/>
</dbReference>
<keyword evidence="2" id="KW-0378">Hydrolase</keyword>
<organism evidence="3 4">
    <name type="scientific">Bradyrhizobium japonicum</name>
    <dbReference type="NCBI Taxonomy" id="375"/>
    <lineage>
        <taxon>Bacteria</taxon>
        <taxon>Pseudomonadati</taxon>
        <taxon>Pseudomonadota</taxon>
        <taxon>Alphaproteobacteria</taxon>
        <taxon>Hyphomicrobiales</taxon>
        <taxon>Nitrobacteraceae</taxon>
        <taxon>Bradyrhizobium</taxon>
    </lineage>
</organism>
<dbReference type="InterPro" id="IPR002594">
    <property type="entry name" value="GH12"/>
</dbReference>
<comment type="similarity">
    <text evidence="1 2">Belongs to the glycosyl hydrolase 12 (cellulase H) family.</text>
</comment>
<evidence type="ECO:0000313" key="3">
    <source>
        <dbReference type="EMBL" id="OSJ35136.1"/>
    </source>
</evidence>
<dbReference type="Gene3D" id="2.60.120.180">
    <property type="match status" value="1"/>
</dbReference>
<dbReference type="GO" id="GO:0000272">
    <property type="term" value="P:polysaccharide catabolic process"/>
    <property type="evidence" value="ECO:0007669"/>
    <property type="project" value="UniProtKB-KW"/>
</dbReference>
<gene>
    <name evidence="3" type="ORF">BSZ19_09515</name>
</gene>
<evidence type="ECO:0000256" key="2">
    <source>
        <dbReference type="RuleBase" id="RU361163"/>
    </source>
</evidence>
<accession>A0A1Y2JTR2</accession>